<proteinExistence type="predicted"/>
<dbReference type="Pfam" id="PF04360">
    <property type="entry name" value="Serglycin"/>
    <property type="match status" value="1"/>
</dbReference>
<evidence type="ECO:0000313" key="4">
    <source>
        <dbReference type="Proteomes" id="UP000594262"/>
    </source>
</evidence>
<keyword evidence="4" id="KW-1185">Reference proteome</keyword>
<evidence type="ECO:0000256" key="1">
    <source>
        <dbReference type="SAM" id="MobiDB-lite"/>
    </source>
</evidence>
<accession>A0A7M5V584</accession>
<sequence length="117" mass="13365">RFLYLDFHLQSTVCLKMKLFVFLVCITLSTAFFFGKEEEKEGSGSGSDSGSGSGSGSESGSGNSCEDEYKICHQKLQKKYKACEKIKSGWRRFICQMHVHQNKGHCWVEKKKCQWSY</sequence>
<name>A0A7M5V584_9CNID</name>
<feature type="region of interest" description="Disordered" evidence="1">
    <location>
        <begin position="37"/>
        <end position="66"/>
    </location>
</feature>
<dbReference type="InterPro" id="IPR007455">
    <property type="entry name" value="Serglycin"/>
</dbReference>
<evidence type="ECO:0000313" key="3">
    <source>
        <dbReference type="EnsemblMetazoa" id="CLYHEMP011621.1"/>
    </source>
</evidence>
<organism evidence="3 4">
    <name type="scientific">Clytia hemisphaerica</name>
    <dbReference type="NCBI Taxonomy" id="252671"/>
    <lineage>
        <taxon>Eukaryota</taxon>
        <taxon>Metazoa</taxon>
        <taxon>Cnidaria</taxon>
        <taxon>Hydrozoa</taxon>
        <taxon>Hydroidolina</taxon>
        <taxon>Leptothecata</taxon>
        <taxon>Obeliida</taxon>
        <taxon>Clytiidae</taxon>
        <taxon>Clytia</taxon>
    </lineage>
</organism>
<keyword evidence="2" id="KW-1133">Transmembrane helix</keyword>
<keyword evidence="2" id="KW-0472">Membrane</keyword>
<keyword evidence="2" id="KW-0812">Transmembrane</keyword>
<evidence type="ECO:0000256" key="2">
    <source>
        <dbReference type="SAM" id="Phobius"/>
    </source>
</evidence>
<protein>
    <submittedName>
        <fullName evidence="3">Uncharacterized protein</fullName>
    </submittedName>
</protein>
<feature type="transmembrane region" description="Helical" evidence="2">
    <location>
        <begin position="15"/>
        <end position="35"/>
    </location>
</feature>
<reference evidence="3" key="1">
    <citation type="submission" date="2021-01" db="UniProtKB">
        <authorList>
            <consortium name="EnsemblMetazoa"/>
        </authorList>
    </citation>
    <scope>IDENTIFICATION</scope>
</reference>
<dbReference type="AlphaFoldDB" id="A0A7M5V584"/>
<dbReference type="Proteomes" id="UP000594262">
    <property type="component" value="Unplaced"/>
</dbReference>
<feature type="compositionally biased region" description="Gly residues" evidence="1">
    <location>
        <begin position="43"/>
        <end position="59"/>
    </location>
</feature>
<dbReference type="EnsemblMetazoa" id="CLYHEMT011621.1">
    <property type="protein sequence ID" value="CLYHEMP011621.1"/>
    <property type="gene ID" value="CLYHEMG011621"/>
</dbReference>